<protein>
    <recommendedName>
        <fullName evidence="3">Recombination activating protein 1</fullName>
    </recommendedName>
</protein>
<reference evidence="1 2" key="1">
    <citation type="submission" date="2022-05" db="EMBL/GenBank/DDBJ databases">
        <authorList>
            <consortium name="Genoscope - CEA"/>
            <person name="William W."/>
        </authorList>
    </citation>
    <scope>NUCLEOTIDE SEQUENCE [LARGE SCALE GENOMIC DNA]</scope>
</reference>
<dbReference type="EMBL" id="CALNXK010000172">
    <property type="protein sequence ID" value="CAH3172356.1"/>
    <property type="molecule type" value="Genomic_DNA"/>
</dbReference>
<keyword evidence="2" id="KW-1185">Reference proteome</keyword>
<feature type="non-terminal residue" evidence="1">
    <location>
        <position position="52"/>
    </location>
</feature>
<evidence type="ECO:0008006" key="3">
    <source>
        <dbReference type="Google" id="ProtNLM"/>
    </source>
</evidence>
<feature type="non-terminal residue" evidence="1">
    <location>
        <position position="1"/>
    </location>
</feature>
<organism evidence="1 2">
    <name type="scientific">Porites lobata</name>
    <dbReference type="NCBI Taxonomy" id="104759"/>
    <lineage>
        <taxon>Eukaryota</taxon>
        <taxon>Metazoa</taxon>
        <taxon>Cnidaria</taxon>
        <taxon>Anthozoa</taxon>
        <taxon>Hexacorallia</taxon>
        <taxon>Scleractinia</taxon>
        <taxon>Fungiina</taxon>
        <taxon>Poritidae</taxon>
        <taxon>Porites</taxon>
    </lineage>
</organism>
<evidence type="ECO:0000313" key="1">
    <source>
        <dbReference type="EMBL" id="CAH3172356.1"/>
    </source>
</evidence>
<accession>A0ABN8R0F9</accession>
<comment type="caution">
    <text evidence="1">The sequence shown here is derived from an EMBL/GenBank/DDBJ whole genome shotgun (WGS) entry which is preliminary data.</text>
</comment>
<dbReference type="Proteomes" id="UP001159405">
    <property type="component" value="Unassembled WGS sequence"/>
</dbReference>
<sequence length="52" mass="5991">SRTELWVSPESRGNHKIKVASICCECGSLVKSLTKNSLKWIMLESRQRNEEK</sequence>
<evidence type="ECO:0000313" key="2">
    <source>
        <dbReference type="Proteomes" id="UP001159405"/>
    </source>
</evidence>
<name>A0ABN8R0F9_9CNID</name>
<gene>
    <name evidence="1" type="ORF">PLOB_00012877</name>
</gene>
<proteinExistence type="predicted"/>